<dbReference type="Pfam" id="PF09720">
    <property type="entry name" value="Unstab_antitox"/>
    <property type="match status" value="1"/>
</dbReference>
<accession>A0A369XFM7</accession>
<dbReference type="NCBIfam" id="TIGR02574">
    <property type="entry name" value="stabl_TIGR02574"/>
    <property type="match status" value="1"/>
</dbReference>
<sequence>MKTEMLEQAALRLPIQQRAELAHKLLLSLEEQGEDEIAEAWRIEALRRSAEIDNGSVKAISAEEASAAVRLLLK</sequence>
<gene>
    <name evidence="1" type="ORF">DVS81_20800</name>
</gene>
<dbReference type="Proteomes" id="UP000253831">
    <property type="component" value="Unassembled WGS sequence"/>
</dbReference>
<reference evidence="1 2" key="1">
    <citation type="submission" date="2018-05" db="EMBL/GenBank/DDBJ databases">
        <title>Integrated omic analyses show evidence that a Ca. Accumulibacter phosphatis strain performs denitrification under micro-aerobic conditions.</title>
        <authorList>
            <person name="Camejo P.Y."/>
            <person name="Katherine M.D."/>
            <person name="Daniel N.R."/>
        </authorList>
    </citation>
    <scope>NUCLEOTIDE SEQUENCE [LARGE SCALE GENOMIC DNA]</scope>
    <source>
        <strain evidence="1">UW-LDO-IC</strain>
    </source>
</reference>
<organism evidence="1 2">
    <name type="scientific">Candidatus Accumulibacter meliphilus</name>
    <dbReference type="NCBI Taxonomy" id="2211374"/>
    <lineage>
        <taxon>Bacteria</taxon>
        <taxon>Pseudomonadati</taxon>
        <taxon>Pseudomonadota</taxon>
        <taxon>Betaproteobacteria</taxon>
        <taxon>Candidatus Accumulibacter</taxon>
    </lineage>
</organism>
<dbReference type="AlphaFoldDB" id="A0A369XFM7"/>
<name>A0A369XFM7_9PROT</name>
<proteinExistence type="predicted"/>
<dbReference type="InterPro" id="IPR013406">
    <property type="entry name" value="CHP02574_addiction_mod"/>
</dbReference>
<evidence type="ECO:0000313" key="1">
    <source>
        <dbReference type="EMBL" id="RDE48664.1"/>
    </source>
</evidence>
<comment type="caution">
    <text evidence="1">The sequence shown here is derived from an EMBL/GenBank/DDBJ whole genome shotgun (WGS) entry which is preliminary data.</text>
</comment>
<protein>
    <submittedName>
        <fullName evidence="1">Addiction module antitoxin RelB</fullName>
    </submittedName>
</protein>
<evidence type="ECO:0000313" key="2">
    <source>
        <dbReference type="Proteomes" id="UP000253831"/>
    </source>
</evidence>
<dbReference type="EMBL" id="QPGA01000120">
    <property type="protein sequence ID" value="RDE48664.1"/>
    <property type="molecule type" value="Genomic_DNA"/>
</dbReference>